<keyword evidence="11" id="KW-0482">Metalloprotease</keyword>
<evidence type="ECO:0000256" key="1">
    <source>
        <dbReference type="ARBA" id="ARBA00001947"/>
    </source>
</evidence>
<dbReference type="AlphaFoldDB" id="A0A9D1LXH3"/>
<keyword evidence="12 13" id="KW-0472">Membrane</keyword>
<proteinExistence type="inferred from homology"/>
<keyword evidence="4" id="KW-1003">Cell membrane</keyword>
<comment type="subcellular location">
    <subcellularLocation>
        <location evidence="2">Cell membrane</location>
        <topology evidence="2">Multi-pass membrane protein</topology>
    </subcellularLocation>
</comment>
<organism evidence="14 15">
    <name type="scientific">Candidatus Limousia pullorum</name>
    <dbReference type="NCBI Taxonomy" id="2840860"/>
    <lineage>
        <taxon>Bacteria</taxon>
        <taxon>Bacillati</taxon>
        <taxon>Bacillota</taxon>
        <taxon>Clostridia</taxon>
        <taxon>Eubacteriales</taxon>
        <taxon>Oscillospiraceae</taxon>
        <taxon>Oscillospiraceae incertae sedis</taxon>
        <taxon>Candidatus Limousia</taxon>
    </lineage>
</organism>
<dbReference type="InterPro" id="IPR052348">
    <property type="entry name" value="Metallopeptidase_M50B"/>
</dbReference>
<evidence type="ECO:0000256" key="6">
    <source>
        <dbReference type="ARBA" id="ARBA00022692"/>
    </source>
</evidence>
<dbReference type="Proteomes" id="UP000824118">
    <property type="component" value="Unassembled WGS sequence"/>
</dbReference>
<keyword evidence="6 13" id="KW-0812">Transmembrane</keyword>
<dbReference type="GO" id="GO:0046872">
    <property type="term" value="F:metal ion binding"/>
    <property type="evidence" value="ECO:0007669"/>
    <property type="project" value="UniProtKB-KW"/>
</dbReference>
<evidence type="ECO:0000256" key="12">
    <source>
        <dbReference type="ARBA" id="ARBA00023136"/>
    </source>
</evidence>
<evidence type="ECO:0000313" key="14">
    <source>
        <dbReference type="EMBL" id="HIU49751.1"/>
    </source>
</evidence>
<evidence type="ECO:0000256" key="3">
    <source>
        <dbReference type="ARBA" id="ARBA00007931"/>
    </source>
</evidence>
<keyword evidence="8" id="KW-0378">Hydrolase</keyword>
<keyword evidence="7" id="KW-0479">Metal-binding</keyword>
<reference evidence="14" key="2">
    <citation type="journal article" date="2021" name="PeerJ">
        <title>Extensive microbial diversity within the chicken gut microbiome revealed by metagenomics and culture.</title>
        <authorList>
            <person name="Gilroy R."/>
            <person name="Ravi A."/>
            <person name="Getino M."/>
            <person name="Pursley I."/>
            <person name="Horton D.L."/>
            <person name="Alikhan N.F."/>
            <person name="Baker D."/>
            <person name="Gharbi K."/>
            <person name="Hall N."/>
            <person name="Watson M."/>
            <person name="Adriaenssens E.M."/>
            <person name="Foster-Nyarko E."/>
            <person name="Jarju S."/>
            <person name="Secka A."/>
            <person name="Antonio M."/>
            <person name="Oren A."/>
            <person name="Chaudhuri R.R."/>
            <person name="La Ragione R."/>
            <person name="Hildebrand F."/>
            <person name="Pallen M.J."/>
        </authorList>
    </citation>
    <scope>NUCLEOTIDE SEQUENCE</scope>
    <source>
        <strain evidence="14">ChiGjej1B1-1684</strain>
    </source>
</reference>
<dbReference type="PANTHER" id="PTHR35864">
    <property type="entry name" value="ZINC METALLOPROTEASE MJ0611-RELATED"/>
    <property type="match status" value="1"/>
</dbReference>
<evidence type="ECO:0000256" key="9">
    <source>
        <dbReference type="ARBA" id="ARBA00022833"/>
    </source>
</evidence>
<evidence type="ECO:0000256" key="4">
    <source>
        <dbReference type="ARBA" id="ARBA00022475"/>
    </source>
</evidence>
<protein>
    <submittedName>
        <fullName evidence="14">Site-2 protease family protein</fullName>
    </submittedName>
</protein>
<dbReference type="GO" id="GO:0005886">
    <property type="term" value="C:plasma membrane"/>
    <property type="evidence" value="ECO:0007669"/>
    <property type="project" value="UniProtKB-SubCell"/>
</dbReference>
<evidence type="ECO:0000256" key="13">
    <source>
        <dbReference type="SAM" id="Phobius"/>
    </source>
</evidence>
<evidence type="ECO:0000256" key="8">
    <source>
        <dbReference type="ARBA" id="ARBA00022801"/>
    </source>
</evidence>
<evidence type="ECO:0000256" key="7">
    <source>
        <dbReference type="ARBA" id="ARBA00022723"/>
    </source>
</evidence>
<evidence type="ECO:0000256" key="11">
    <source>
        <dbReference type="ARBA" id="ARBA00023049"/>
    </source>
</evidence>
<evidence type="ECO:0000256" key="2">
    <source>
        <dbReference type="ARBA" id="ARBA00004651"/>
    </source>
</evidence>
<name>A0A9D1LXH3_9FIRM</name>
<dbReference type="GO" id="GO:0008237">
    <property type="term" value="F:metallopeptidase activity"/>
    <property type="evidence" value="ECO:0007669"/>
    <property type="project" value="UniProtKB-KW"/>
</dbReference>
<evidence type="ECO:0000313" key="15">
    <source>
        <dbReference type="Proteomes" id="UP000824118"/>
    </source>
</evidence>
<comment type="cofactor">
    <cofactor evidence="1">
        <name>Zn(2+)</name>
        <dbReference type="ChEBI" id="CHEBI:29105"/>
    </cofactor>
</comment>
<comment type="similarity">
    <text evidence="3">Belongs to the peptidase M50B family.</text>
</comment>
<gene>
    <name evidence="14" type="ORF">IAD22_01890</name>
</gene>
<feature type="transmembrane region" description="Helical" evidence="13">
    <location>
        <begin position="12"/>
        <end position="32"/>
    </location>
</feature>
<dbReference type="GO" id="GO:0006508">
    <property type="term" value="P:proteolysis"/>
    <property type="evidence" value="ECO:0007669"/>
    <property type="project" value="UniProtKB-KW"/>
</dbReference>
<dbReference type="EMBL" id="DVNG01000028">
    <property type="protein sequence ID" value="HIU49751.1"/>
    <property type="molecule type" value="Genomic_DNA"/>
</dbReference>
<evidence type="ECO:0000256" key="10">
    <source>
        <dbReference type="ARBA" id="ARBA00022989"/>
    </source>
</evidence>
<keyword evidence="9" id="KW-0862">Zinc</keyword>
<keyword evidence="5 14" id="KW-0645">Protease</keyword>
<dbReference type="InterPro" id="IPR044537">
    <property type="entry name" value="Rip2-like"/>
</dbReference>
<dbReference type="PANTHER" id="PTHR35864:SF1">
    <property type="entry name" value="ZINC METALLOPROTEASE YWHC-RELATED"/>
    <property type="match status" value="1"/>
</dbReference>
<keyword evidence="10 13" id="KW-1133">Transmembrane helix</keyword>
<comment type="caution">
    <text evidence="14">The sequence shown here is derived from an EMBL/GenBank/DDBJ whole genome shotgun (WGS) entry which is preliminary data.</text>
</comment>
<reference evidence="14" key="1">
    <citation type="submission" date="2020-10" db="EMBL/GenBank/DDBJ databases">
        <authorList>
            <person name="Gilroy R."/>
        </authorList>
    </citation>
    <scope>NUCLEOTIDE SEQUENCE</scope>
    <source>
        <strain evidence="14">ChiGjej1B1-1684</strain>
    </source>
</reference>
<feature type="non-terminal residue" evidence="14">
    <location>
        <position position="104"/>
    </location>
</feature>
<dbReference type="CDD" id="cd06158">
    <property type="entry name" value="S2P-M50_like_1"/>
    <property type="match status" value="1"/>
</dbReference>
<sequence>MLFDLINGRLTFESAIATILAVLLIIFLVLPFHEWAHAFVGYKLGDVSVKYRKRLTLNPIEHIDPLGALCLLLFGFGWAKPVPIDSRYFKKPKRDMALVALAGP</sequence>
<evidence type="ECO:0000256" key="5">
    <source>
        <dbReference type="ARBA" id="ARBA00022670"/>
    </source>
</evidence>
<accession>A0A9D1LXH3</accession>